<accession>A0ABV9Q9I2</accession>
<gene>
    <name evidence="2" type="ORF">ACFO6X_01725</name>
</gene>
<name>A0ABV9Q9I2_9BURK</name>
<dbReference type="EMBL" id="JBHSHJ010000001">
    <property type="protein sequence ID" value="MFC4787713.1"/>
    <property type="molecule type" value="Genomic_DNA"/>
</dbReference>
<sequence>MSTEEIHPSDAHLTGYLQRMSESIESINARIARLATALDINLQNESELNDVLSQDDERPPPVERRKPGGARPGMSPERRKSHLRQELRALLVLRYGVATRYVEQVGVDTTRHILVSAQDKLEREGFKPGAAGADLRRVFNGH</sequence>
<evidence type="ECO:0000313" key="3">
    <source>
        <dbReference type="Proteomes" id="UP001596001"/>
    </source>
</evidence>
<keyword evidence="3" id="KW-1185">Reference proteome</keyword>
<dbReference type="Proteomes" id="UP001596001">
    <property type="component" value="Unassembled WGS sequence"/>
</dbReference>
<reference evidence="3" key="1">
    <citation type="journal article" date="2019" name="Int. J. Syst. Evol. Microbiol.">
        <title>The Global Catalogue of Microorganisms (GCM) 10K type strain sequencing project: providing services to taxonomists for standard genome sequencing and annotation.</title>
        <authorList>
            <consortium name="The Broad Institute Genomics Platform"/>
            <consortium name="The Broad Institute Genome Sequencing Center for Infectious Disease"/>
            <person name="Wu L."/>
            <person name="Ma J."/>
        </authorList>
    </citation>
    <scope>NUCLEOTIDE SEQUENCE [LARGE SCALE GENOMIC DNA]</scope>
    <source>
        <strain evidence="3">CCUG 49452</strain>
    </source>
</reference>
<organism evidence="2 3">
    <name type="scientific">Giesbergeria sinuosa</name>
    <dbReference type="NCBI Taxonomy" id="80883"/>
    <lineage>
        <taxon>Bacteria</taxon>
        <taxon>Pseudomonadati</taxon>
        <taxon>Pseudomonadota</taxon>
        <taxon>Betaproteobacteria</taxon>
        <taxon>Burkholderiales</taxon>
        <taxon>Comamonadaceae</taxon>
        <taxon>Giesbergeria</taxon>
    </lineage>
</organism>
<dbReference type="RefSeq" id="WP_382429415.1">
    <property type="nucleotide sequence ID" value="NZ_JBHSHJ010000001.1"/>
</dbReference>
<proteinExistence type="predicted"/>
<comment type="caution">
    <text evidence="2">The sequence shown here is derived from an EMBL/GenBank/DDBJ whole genome shotgun (WGS) entry which is preliminary data.</text>
</comment>
<protein>
    <submittedName>
        <fullName evidence="2">Uncharacterized protein</fullName>
    </submittedName>
</protein>
<feature type="compositionally biased region" description="Basic and acidic residues" evidence="1">
    <location>
        <begin position="55"/>
        <end position="66"/>
    </location>
</feature>
<feature type="region of interest" description="Disordered" evidence="1">
    <location>
        <begin position="45"/>
        <end position="82"/>
    </location>
</feature>
<evidence type="ECO:0000313" key="2">
    <source>
        <dbReference type="EMBL" id="MFC4787713.1"/>
    </source>
</evidence>
<evidence type="ECO:0000256" key="1">
    <source>
        <dbReference type="SAM" id="MobiDB-lite"/>
    </source>
</evidence>